<feature type="compositionally biased region" description="Low complexity" evidence="1">
    <location>
        <begin position="462"/>
        <end position="487"/>
    </location>
</feature>
<dbReference type="AlphaFoldDB" id="A0A194SFW9"/>
<reference evidence="4 5" key="1">
    <citation type="journal article" date="2015" name="Front. Microbiol.">
        <title>Genome sequence of the plant growth promoting endophytic yeast Rhodotorula graminis WP1.</title>
        <authorList>
            <person name="Firrincieli A."/>
            <person name="Otillar R."/>
            <person name="Salamov A."/>
            <person name="Schmutz J."/>
            <person name="Khan Z."/>
            <person name="Redman R.S."/>
            <person name="Fleck N.D."/>
            <person name="Lindquist E."/>
            <person name="Grigoriev I.V."/>
            <person name="Doty S.L."/>
        </authorList>
    </citation>
    <scope>NUCLEOTIDE SEQUENCE [LARGE SCALE GENOMIC DNA]</scope>
    <source>
        <strain evidence="4 5">WP1</strain>
    </source>
</reference>
<dbReference type="InterPro" id="IPR001938">
    <property type="entry name" value="Thaumatin"/>
</dbReference>
<organism evidence="4 5">
    <name type="scientific">Rhodotorula graminis (strain WP1)</name>
    <dbReference type="NCBI Taxonomy" id="578459"/>
    <lineage>
        <taxon>Eukaryota</taxon>
        <taxon>Fungi</taxon>
        <taxon>Dikarya</taxon>
        <taxon>Basidiomycota</taxon>
        <taxon>Pucciniomycotina</taxon>
        <taxon>Microbotryomycetes</taxon>
        <taxon>Sporidiobolales</taxon>
        <taxon>Sporidiobolaceae</taxon>
        <taxon>Rhodotorula</taxon>
    </lineage>
</organism>
<dbReference type="STRING" id="578459.A0A194SFW9"/>
<proteinExistence type="predicted"/>
<feature type="signal peptide" evidence="3">
    <location>
        <begin position="1"/>
        <end position="20"/>
    </location>
</feature>
<feature type="compositionally biased region" description="Low complexity" evidence="1">
    <location>
        <begin position="303"/>
        <end position="329"/>
    </location>
</feature>
<dbReference type="InterPro" id="IPR037176">
    <property type="entry name" value="Osmotin/thaumatin-like_sf"/>
</dbReference>
<keyword evidence="3" id="KW-0732">Signal</keyword>
<dbReference type="PROSITE" id="PS51367">
    <property type="entry name" value="THAUMATIN_2"/>
    <property type="match status" value="1"/>
</dbReference>
<evidence type="ECO:0000256" key="2">
    <source>
        <dbReference type="SAM" id="Phobius"/>
    </source>
</evidence>
<evidence type="ECO:0000313" key="5">
    <source>
        <dbReference type="Proteomes" id="UP000053890"/>
    </source>
</evidence>
<evidence type="ECO:0000256" key="3">
    <source>
        <dbReference type="SAM" id="SignalP"/>
    </source>
</evidence>
<dbReference type="Gene3D" id="2.60.110.10">
    <property type="entry name" value="Thaumatin"/>
    <property type="match status" value="1"/>
</dbReference>
<sequence length="487" mass="48936">MRYVLLAATVLALLLGRSSAQRTIKVVNQCSYPVWPATVPFGEQKQAYEDDRGWEAKAGSSRAITVPNDWIGRIWGRHGCIANSDKTLACVTGACIDNALQCADNEFGGGATSAEIRLQSQQQQQYDAYGLTNGGGWGVPIGIKPAGKGCDAVACTPKLSTCPDDKQNDYANAKSCTPDLIEYYSYFKEACPNAQAYFQDARAGQSTVTYICKSEDAPGFTVTFCPDGDGDSAGELSSSTDGAQNGTASADASGEGAKSAGGPTASAPTTVPTGLAAATSALSIDVSSAIAEQSGVETGGPSGASSSATSAAASSSSTPASSSASSAASADDESVAPDSDTDSTTSSGLVPGLSNTMLAVIAGGVAALLIGGAVVAFCVMRRKNRAAAQQGQAATGPVGSDEEAATSKSAAGAGTGKNPAQSYNALGRRSSRVRRALLSSSEEGSSSDLSGSGSEDEKYARRGSVSSAASAASAASRRSGASRASRR</sequence>
<name>A0A194SFW9_RHOGW</name>
<feature type="compositionally biased region" description="Low complexity" evidence="1">
    <location>
        <begin position="436"/>
        <end position="453"/>
    </location>
</feature>
<keyword evidence="5" id="KW-1185">Reference proteome</keyword>
<dbReference type="Proteomes" id="UP000053890">
    <property type="component" value="Unassembled WGS sequence"/>
</dbReference>
<keyword evidence="2" id="KW-1133">Transmembrane helix</keyword>
<gene>
    <name evidence="4" type="ORF">RHOBADRAFT_41061</name>
</gene>
<dbReference type="SMART" id="SM00205">
    <property type="entry name" value="THN"/>
    <property type="match status" value="1"/>
</dbReference>
<dbReference type="RefSeq" id="XP_018274565.1">
    <property type="nucleotide sequence ID" value="XM_018413816.1"/>
</dbReference>
<accession>A0A194SFW9</accession>
<dbReference type="SUPFAM" id="SSF49870">
    <property type="entry name" value="Osmotin, thaumatin-like protein"/>
    <property type="match status" value="1"/>
</dbReference>
<feature type="transmembrane region" description="Helical" evidence="2">
    <location>
        <begin position="357"/>
        <end position="380"/>
    </location>
</feature>
<feature type="region of interest" description="Disordered" evidence="1">
    <location>
        <begin position="293"/>
        <end position="350"/>
    </location>
</feature>
<dbReference type="Pfam" id="PF00314">
    <property type="entry name" value="Thaumatin"/>
    <property type="match status" value="1"/>
</dbReference>
<evidence type="ECO:0000256" key="1">
    <source>
        <dbReference type="SAM" id="MobiDB-lite"/>
    </source>
</evidence>
<feature type="compositionally biased region" description="Polar residues" evidence="1">
    <location>
        <begin position="235"/>
        <end position="250"/>
    </location>
</feature>
<feature type="compositionally biased region" description="Acidic residues" evidence="1">
    <location>
        <begin position="330"/>
        <end position="341"/>
    </location>
</feature>
<dbReference type="GeneID" id="28974265"/>
<dbReference type="PANTHER" id="PTHR31048">
    <property type="entry name" value="OS03G0233200 PROTEIN"/>
    <property type="match status" value="1"/>
</dbReference>
<keyword evidence="2" id="KW-0812">Transmembrane</keyword>
<evidence type="ECO:0008006" key="6">
    <source>
        <dbReference type="Google" id="ProtNLM"/>
    </source>
</evidence>
<protein>
    <recommendedName>
        <fullName evidence="6">Osmotin, thaumatin-like protein</fullName>
    </recommendedName>
</protein>
<feature type="region of interest" description="Disordered" evidence="1">
    <location>
        <begin position="231"/>
        <end position="271"/>
    </location>
</feature>
<feature type="region of interest" description="Disordered" evidence="1">
    <location>
        <begin position="388"/>
        <end position="487"/>
    </location>
</feature>
<feature type="chain" id="PRO_5008265633" description="Osmotin, thaumatin-like protein" evidence="3">
    <location>
        <begin position="21"/>
        <end position="487"/>
    </location>
</feature>
<evidence type="ECO:0000313" key="4">
    <source>
        <dbReference type="EMBL" id="KPV78516.1"/>
    </source>
</evidence>
<dbReference type="OrthoDB" id="430315at2759"/>
<dbReference type="OMA" id="HGCIANS"/>
<keyword evidence="2" id="KW-0472">Membrane</keyword>
<dbReference type="EMBL" id="KQ474073">
    <property type="protein sequence ID" value="KPV78516.1"/>
    <property type="molecule type" value="Genomic_DNA"/>
</dbReference>